<organism evidence="1 2">
    <name type="scientific">Rhodococcus hoagii</name>
    <name type="common">Corynebacterium equii</name>
    <dbReference type="NCBI Taxonomy" id="43767"/>
    <lineage>
        <taxon>Bacteria</taxon>
        <taxon>Bacillati</taxon>
        <taxon>Actinomycetota</taxon>
        <taxon>Actinomycetes</taxon>
        <taxon>Mycobacteriales</taxon>
        <taxon>Nocardiaceae</taxon>
        <taxon>Prescottella</taxon>
    </lineage>
</organism>
<dbReference type="EMBL" id="WUXR01000017">
    <property type="protein sequence ID" value="MBM4568000.1"/>
    <property type="molecule type" value="Genomic_DNA"/>
</dbReference>
<name>A0A9Q2P9B2_RHOHA</name>
<gene>
    <name evidence="1" type="ORF">GS441_22040</name>
</gene>
<reference evidence="1" key="1">
    <citation type="submission" date="2019-11" db="EMBL/GenBank/DDBJ databases">
        <title>Spread of Macrolides and rifampicin resistant Rhodococcus equi in clinical isolates in the USA.</title>
        <authorList>
            <person name="Alvarez-Narvaez S."/>
            <person name="Huber L."/>
            <person name="Cohen N.D."/>
            <person name="Slovis N."/>
            <person name="Greiter M."/>
            <person name="Giguere S."/>
            <person name="Hart K."/>
        </authorList>
    </citation>
    <scope>NUCLEOTIDE SEQUENCE</scope>
    <source>
        <strain evidence="1">Lh_17</strain>
    </source>
</reference>
<protein>
    <submittedName>
        <fullName evidence="1">Uncharacterized protein</fullName>
    </submittedName>
</protein>
<evidence type="ECO:0000313" key="1">
    <source>
        <dbReference type="EMBL" id="MBM4568000.1"/>
    </source>
</evidence>
<comment type="caution">
    <text evidence="1">The sequence shown here is derived from an EMBL/GenBank/DDBJ whole genome shotgun (WGS) entry which is preliminary data.</text>
</comment>
<sequence>MIDTSKMSDAEIEAYAREAIASSGAPDEDPSPLISALKNAAAREKALEDPFWRALTNKEADRMKEAGGE</sequence>
<dbReference type="Proteomes" id="UP000808906">
    <property type="component" value="Unassembled WGS sequence"/>
</dbReference>
<proteinExistence type="predicted"/>
<accession>A0A9Q2P9B2</accession>
<evidence type="ECO:0000313" key="2">
    <source>
        <dbReference type="Proteomes" id="UP000808906"/>
    </source>
</evidence>
<dbReference type="AlphaFoldDB" id="A0A9Q2P9B2"/>